<dbReference type="eggNOG" id="COG0144">
    <property type="taxonomic scope" value="Bacteria"/>
</dbReference>
<comment type="function">
    <text evidence="1">Specifically methylates the cytosine at position 967 (m5C967) of 16S rRNA.</text>
</comment>
<dbReference type="CDD" id="cd02440">
    <property type="entry name" value="AdoMet_MTases"/>
    <property type="match status" value="1"/>
</dbReference>
<dbReference type="EC" id="2.1.1.176" evidence="3"/>
<keyword evidence="8 13" id="KW-0949">S-adenosyl-L-methionine</keyword>
<dbReference type="Gene3D" id="3.30.70.1170">
    <property type="entry name" value="Sun protein, domain 3"/>
    <property type="match status" value="1"/>
</dbReference>
<dbReference type="InterPro" id="IPR023267">
    <property type="entry name" value="RCMT"/>
</dbReference>
<dbReference type="Proteomes" id="UP000001062">
    <property type="component" value="Chromosome"/>
</dbReference>
<dbReference type="FunFam" id="3.40.50.150:FF:000022">
    <property type="entry name" value="Ribosomal RNA small subunit methyltransferase B"/>
    <property type="match status" value="1"/>
</dbReference>
<feature type="binding site" evidence="13">
    <location>
        <position position="284"/>
    </location>
    <ligand>
        <name>S-adenosyl-L-methionine</name>
        <dbReference type="ChEBI" id="CHEBI:59789"/>
    </ligand>
</feature>
<dbReference type="GO" id="GO:0006355">
    <property type="term" value="P:regulation of DNA-templated transcription"/>
    <property type="evidence" value="ECO:0007669"/>
    <property type="project" value="InterPro"/>
</dbReference>
<keyword evidence="16" id="KW-1185">Reference proteome</keyword>
<evidence type="ECO:0000256" key="10">
    <source>
        <dbReference type="ARBA" id="ARBA00030399"/>
    </source>
</evidence>
<dbReference type="GO" id="GO:0008649">
    <property type="term" value="F:rRNA methyltransferase activity"/>
    <property type="evidence" value="ECO:0007669"/>
    <property type="project" value="InterPro"/>
</dbReference>
<dbReference type="AlphaFoldDB" id="F2JUI6"/>
<evidence type="ECO:0000256" key="8">
    <source>
        <dbReference type="ARBA" id="ARBA00022691"/>
    </source>
</evidence>
<dbReference type="HOGENOM" id="CLU_005316_0_4_6"/>
<evidence type="ECO:0000313" key="15">
    <source>
        <dbReference type="EMBL" id="ADZ89319.1"/>
    </source>
</evidence>
<dbReference type="PRINTS" id="PR02008">
    <property type="entry name" value="RCMTFAMILY"/>
</dbReference>
<evidence type="ECO:0000256" key="4">
    <source>
        <dbReference type="ARBA" id="ARBA00022490"/>
    </source>
</evidence>
<keyword evidence="9 13" id="KW-0694">RNA-binding</keyword>
<dbReference type="Gene3D" id="1.10.287.730">
    <property type="entry name" value="Helix hairpin bin"/>
    <property type="match status" value="1"/>
</dbReference>
<dbReference type="GO" id="GO:0003723">
    <property type="term" value="F:RNA binding"/>
    <property type="evidence" value="ECO:0007669"/>
    <property type="project" value="UniProtKB-UniRule"/>
</dbReference>
<dbReference type="PANTHER" id="PTHR22807">
    <property type="entry name" value="NOP2 YEAST -RELATED NOL1/NOP2/FMU SUN DOMAIN-CONTAINING"/>
    <property type="match status" value="1"/>
</dbReference>
<name>F2JUI6_MARM1</name>
<dbReference type="PATRIC" id="fig|717774.3.peg.14"/>
<dbReference type="GO" id="GO:0005737">
    <property type="term" value="C:cytoplasm"/>
    <property type="evidence" value="ECO:0007669"/>
    <property type="project" value="UniProtKB-SubCell"/>
</dbReference>
<comment type="subcellular location">
    <subcellularLocation>
        <location evidence="2">Cytoplasm</location>
    </subcellularLocation>
</comment>
<protein>
    <recommendedName>
        <fullName evidence="3">16S rRNA (cytosine(967)-C(5))-methyltransferase</fullName>
        <ecNumber evidence="3">2.1.1.176</ecNumber>
    </recommendedName>
    <alternativeName>
        <fullName evidence="10">16S rRNA m5C967 methyltransferase</fullName>
    </alternativeName>
    <alternativeName>
        <fullName evidence="11">rRNA (cytosine-C(5)-)-methyltransferase RsmB</fullName>
    </alternativeName>
</protein>
<keyword evidence="4" id="KW-0963">Cytoplasm</keyword>
<dbReference type="InterPro" id="IPR001678">
    <property type="entry name" value="MeTrfase_RsmB-F_NOP2_dom"/>
</dbReference>
<organism evidence="15 16">
    <name type="scientific">Marinomonas mediterranea (strain ATCC 700492 / JCM 21426 / NBRC 103028 / MMB-1)</name>
    <dbReference type="NCBI Taxonomy" id="717774"/>
    <lineage>
        <taxon>Bacteria</taxon>
        <taxon>Pseudomonadati</taxon>
        <taxon>Pseudomonadota</taxon>
        <taxon>Gammaproteobacteria</taxon>
        <taxon>Oceanospirillales</taxon>
        <taxon>Oceanospirillaceae</taxon>
        <taxon>Marinomonas</taxon>
    </lineage>
</organism>
<evidence type="ECO:0000259" key="14">
    <source>
        <dbReference type="PROSITE" id="PS51686"/>
    </source>
</evidence>
<dbReference type="NCBIfam" id="TIGR00563">
    <property type="entry name" value="rsmB"/>
    <property type="match status" value="1"/>
</dbReference>
<proteinExistence type="inferred from homology"/>
<evidence type="ECO:0000256" key="12">
    <source>
        <dbReference type="ARBA" id="ARBA00047283"/>
    </source>
</evidence>
<evidence type="ECO:0000256" key="2">
    <source>
        <dbReference type="ARBA" id="ARBA00004496"/>
    </source>
</evidence>
<evidence type="ECO:0000313" key="16">
    <source>
        <dbReference type="Proteomes" id="UP000001062"/>
    </source>
</evidence>
<evidence type="ECO:0000256" key="1">
    <source>
        <dbReference type="ARBA" id="ARBA00002724"/>
    </source>
</evidence>
<feature type="active site" description="Nucleophile" evidence="13">
    <location>
        <position position="382"/>
    </location>
</feature>
<dbReference type="InterPro" id="IPR035926">
    <property type="entry name" value="NusB-like_sf"/>
</dbReference>
<dbReference type="Gene3D" id="1.10.940.10">
    <property type="entry name" value="NusB-like"/>
    <property type="match status" value="1"/>
</dbReference>
<feature type="domain" description="SAM-dependent MTase RsmB/NOP-type" evidence="14">
    <location>
        <begin position="171"/>
        <end position="448"/>
    </location>
</feature>
<reference evidence="15 16" key="1">
    <citation type="journal article" date="2012" name="Stand. Genomic Sci.">
        <title>Complete genome sequence of the melanogenic marine bacterium Marinomonas mediterranea type strain (MMB-1(T)).</title>
        <authorList>
            <person name="Lucas-Elio P."/>
            <person name="Goodwin L."/>
            <person name="Woyke T."/>
            <person name="Pitluck S."/>
            <person name="Nolan M."/>
            <person name="Kyrpides N.C."/>
            <person name="Detter J.C."/>
            <person name="Copeland A."/>
            <person name="Teshima H."/>
            <person name="Bruce D."/>
            <person name="Detter C."/>
            <person name="Tapia R."/>
            <person name="Han S."/>
            <person name="Land M.L."/>
            <person name="Ivanova N."/>
            <person name="Mikhailova N."/>
            <person name="Johnston A.W."/>
            <person name="Sanchez-Amat A."/>
        </authorList>
    </citation>
    <scope>NUCLEOTIDE SEQUENCE [LARGE SCALE GENOMIC DNA]</scope>
    <source>
        <strain evidence="16">ATCC 700492 / JCM 21426 / NBRC 103028 / MMB-1</strain>
    </source>
</reference>
<evidence type="ECO:0000256" key="6">
    <source>
        <dbReference type="ARBA" id="ARBA00022603"/>
    </source>
</evidence>
<dbReference type="PROSITE" id="PS51686">
    <property type="entry name" value="SAM_MT_RSMB_NOP"/>
    <property type="match status" value="1"/>
</dbReference>
<dbReference type="SUPFAM" id="SSF48013">
    <property type="entry name" value="NusB-like"/>
    <property type="match status" value="1"/>
</dbReference>
<dbReference type="Pfam" id="PF01029">
    <property type="entry name" value="NusB"/>
    <property type="match status" value="1"/>
</dbReference>
<dbReference type="OrthoDB" id="9810297at2"/>
<dbReference type="RefSeq" id="WP_013659226.1">
    <property type="nucleotide sequence ID" value="NC_015276.1"/>
</dbReference>
<dbReference type="SUPFAM" id="SSF53335">
    <property type="entry name" value="S-adenosyl-L-methionine-dependent methyltransferases"/>
    <property type="match status" value="1"/>
</dbReference>
<gene>
    <name evidence="15" type="ordered locus">Marme_0013</name>
</gene>
<keyword evidence="6 13" id="KW-0489">Methyltransferase</keyword>
<keyword evidence="5" id="KW-0698">rRNA processing</keyword>
<accession>F2JUI6</accession>
<comment type="similarity">
    <text evidence="13">Belongs to the class I-like SAM-binding methyltransferase superfamily. RsmB/NOP family.</text>
</comment>
<evidence type="ECO:0000256" key="5">
    <source>
        <dbReference type="ARBA" id="ARBA00022552"/>
    </source>
</evidence>
<evidence type="ECO:0000256" key="7">
    <source>
        <dbReference type="ARBA" id="ARBA00022679"/>
    </source>
</evidence>
<evidence type="ECO:0000256" key="3">
    <source>
        <dbReference type="ARBA" id="ARBA00012140"/>
    </source>
</evidence>
<dbReference type="Gene3D" id="3.40.50.150">
    <property type="entry name" value="Vaccinia Virus protein VP39"/>
    <property type="match status" value="1"/>
</dbReference>
<feature type="binding site" evidence="13">
    <location>
        <position position="310"/>
    </location>
    <ligand>
        <name>S-adenosyl-L-methionine</name>
        <dbReference type="ChEBI" id="CHEBI:59789"/>
    </ligand>
</feature>
<feature type="binding site" evidence="13">
    <location>
        <begin position="261"/>
        <end position="267"/>
    </location>
    <ligand>
        <name>S-adenosyl-L-methionine</name>
        <dbReference type="ChEBI" id="CHEBI:59789"/>
    </ligand>
</feature>
<dbReference type="InterPro" id="IPR004573">
    <property type="entry name" value="rRNA_ssu_MeTfrase_B"/>
</dbReference>
<dbReference type="EMBL" id="CP002583">
    <property type="protein sequence ID" value="ADZ89319.1"/>
    <property type="molecule type" value="Genomic_DNA"/>
</dbReference>
<comment type="catalytic activity">
    <reaction evidence="12">
        <text>cytidine(967) in 16S rRNA + S-adenosyl-L-methionine = 5-methylcytidine(967) in 16S rRNA + S-adenosyl-L-homocysteine + H(+)</text>
        <dbReference type="Rhea" id="RHEA:42748"/>
        <dbReference type="Rhea" id="RHEA-COMP:10219"/>
        <dbReference type="Rhea" id="RHEA-COMP:10220"/>
        <dbReference type="ChEBI" id="CHEBI:15378"/>
        <dbReference type="ChEBI" id="CHEBI:57856"/>
        <dbReference type="ChEBI" id="CHEBI:59789"/>
        <dbReference type="ChEBI" id="CHEBI:74483"/>
        <dbReference type="ChEBI" id="CHEBI:82748"/>
        <dbReference type="EC" id="2.1.1.176"/>
    </reaction>
</comment>
<feature type="binding site" evidence="13">
    <location>
        <position position="329"/>
    </location>
    <ligand>
        <name>S-adenosyl-L-methionine</name>
        <dbReference type="ChEBI" id="CHEBI:59789"/>
    </ligand>
</feature>
<dbReference type="InterPro" id="IPR029063">
    <property type="entry name" value="SAM-dependent_MTases_sf"/>
</dbReference>
<dbReference type="InterPro" id="IPR049560">
    <property type="entry name" value="MeTrfase_RsmB-F_NOP2_cat"/>
</dbReference>
<dbReference type="KEGG" id="mme:Marme_0013"/>
<dbReference type="PANTHER" id="PTHR22807:SF61">
    <property type="entry name" value="NOL1_NOP2_SUN FAMILY PROTEIN _ ANTITERMINATION NUSB DOMAIN-CONTAINING PROTEIN"/>
    <property type="match status" value="1"/>
</dbReference>
<dbReference type="Pfam" id="PF22458">
    <property type="entry name" value="RsmF-B_ferredox"/>
    <property type="match status" value="1"/>
</dbReference>
<evidence type="ECO:0000256" key="9">
    <source>
        <dbReference type="ARBA" id="ARBA00022884"/>
    </source>
</evidence>
<evidence type="ECO:0000256" key="11">
    <source>
        <dbReference type="ARBA" id="ARBA00031088"/>
    </source>
</evidence>
<dbReference type="NCBIfam" id="NF011494">
    <property type="entry name" value="PRK14902.1"/>
    <property type="match status" value="1"/>
</dbReference>
<dbReference type="NCBIfam" id="NF008149">
    <property type="entry name" value="PRK10901.1"/>
    <property type="match status" value="1"/>
</dbReference>
<dbReference type="Pfam" id="PF01189">
    <property type="entry name" value="Methyltr_RsmB-F"/>
    <property type="match status" value="1"/>
</dbReference>
<dbReference type="InterPro" id="IPR054728">
    <property type="entry name" value="RsmB-like_ferredoxin"/>
</dbReference>
<dbReference type="InterPro" id="IPR006027">
    <property type="entry name" value="NusB_RsmB_TIM44"/>
</dbReference>
<dbReference type="STRING" id="717774.Marme_0013"/>
<dbReference type="eggNOG" id="COG0781">
    <property type="taxonomic scope" value="Bacteria"/>
</dbReference>
<sequence>MSDVQQNPPSLSAREAAVEVITQVLLQQGSLSTQLSKIQGKVDFDHHALLKEFCFGVCRHFPTLNSIALSLLAKPFEERDYDVYSTLLLGLYQLQHMSTPDHAAINESVELCRTLKKDWATKLINAVLRRYQRDSEEIISEISSQPSVAFNLPKWLVKRIKKNWPDSFESIVEASNERPPMCIRVNLDKVSRETYKSWLDEEGIVSRETLSIDSGLYIENPVPVFVLPKFESGFVSIQDEAAQLSARIINPQQGERVLDACAAPGGKTGHLLEAMPNQELTAIELEPWRLERIEDNLTRLGYQAELIVSDAGDLNNWWDKTAFNKVLLDAPCSATGVIRRNPDIKINRKPADISELVEIQSTLLDNVWQVVEEGGYLLYATCSIMPEENSEQVDRFLARTSNALEVPLNTINSGFAMNISNAKTDHGIQLLPKRDGHDGFYYCLFQKTAVKN</sequence>
<evidence type="ECO:0000256" key="13">
    <source>
        <dbReference type="PROSITE-ProRule" id="PRU01023"/>
    </source>
</evidence>
<keyword evidence="7 13" id="KW-0808">Transferase</keyword>